<dbReference type="EMBL" id="NSLI01000003">
    <property type="protein sequence ID" value="PAX07706.1"/>
    <property type="molecule type" value="Genomic_DNA"/>
</dbReference>
<evidence type="ECO:0000313" key="1">
    <source>
        <dbReference type="EMBL" id="PAX07706.1"/>
    </source>
</evidence>
<evidence type="ECO:0008006" key="3">
    <source>
        <dbReference type="Google" id="ProtNLM"/>
    </source>
</evidence>
<dbReference type="InterPro" id="IPR006311">
    <property type="entry name" value="TAT_signal"/>
</dbReference>
<name>A0A2A2SEM0_9SPHN</name>
<dbReference type="AlphaFoldDB" id="A0A2A2SEM0"/>
<dbReference type="Gene3D" id="3.20.20.80">
    <property type="entry name" value="Glycosidases"/>
    <property type="match status" value="1"/>
</dbReference>
<keyword evidence="2" id="KW-1185">Reference proteome</keyword>
<dbReference type="Proteomes" id="UP000218151">
    <property type="component" value="Unassembled WGS sequence"/>
</dbReference>
<sequence>MTMLTRRGALRVGAAALLSTAAVPQLGWAQTARYTVRTDLPKQTIQGLGVEIQSDSIGSGNDGLPDARTSVPHDLTASERTRLATDLIGRGHGFRYIRLAGGLYLRGLSADRKNLRGRWPEQMQELASLISTSGAEGVNFEYWSPPTYWKTGDSYIGGKLKRFDSAFLNDFGDAVVRDISYLNNNGVKVVKFGLQNEAPHTVTTYSHANYTDAEYISTFNIVAAKVRAAHPTVRIHANSWDGQSRASLRNGLNLDLVDEWTWHRIGKDSNDQIDNASLFNANKLGKPAYNNEFEYLDNITSEWRMVNTAQSIMNWFTFVNSPTWYWLHALKPTYNTEAQGYALGYWRPADDNDFSKFGNIQKGHFDYELRNWRAIVGFLEWMPWNSVRYQVDEPTVRRDQRILAFRQGGRTGKMVVVVTNRGTAPFTFDVDANVASGFTGYRYSLADWKRNVGTRASGTFSATVPAKAIEFWVQN</sequence>
<organism evidence="1 2">
    <name type="scientific">Sphingomonas lenta</name>
    <dbReference type="NCBI Taxonomy" id="1141887"/>
    <lineage>
        <taxon>Bacteria</taxon>
        <taxon>Pseudomonadati</taxon>
        <taxon>Pseudomonadota</taxon>
        <taxon>Alphaproteobacteria</taxon>
        <taxon>Sphingomonadales</taxon>
        <taxon>Sphingomonadaceae</taxon>
        <taxon>Sphingomonas</taxon>
    </lineage>
</organism>
<dbReference type="SUPFAM" id="SSF51445">
    <property type="entry name" value="(Trans)glycosidases"/>
    <property type="match status" value="1"/>
</dbReference>
<evidence type="ECO:0000313" key="2">
    <source>
        <dbReference type="Proteomes" id="UP000218151"/>
    </source>
</evidence>
<dbReference type="PROSITE" id="PS51318">
    <property type="entry name" value="TAT"/>
    <property type="match status" value="1"/>
</dbReference>
<dbReference type="InterPro" id="IPR017853">
    <property type="entry name" value="GH"/>
</dbReference>
<gene>
    <name evidence="1" type="ORF">CKY28_08680</name>
</gene>
<proteinExistence type="predicted"/>
<accession>A0A2A2SEM0</accession>
<dbReference type="Gene3D" id="2.60.40.1180">
    <property type="entry name" value="Golgi alpha-mannosidase II"/>
    <property type="match status" value="1"/>
</dbReference>
<dbReference type="InterPro" id="IPR013780">
    <property type="entry name" value="Glyco_hydro_b"/>
</dbReference>
<reference evidence="2" key="1">
    <citation type="submission" date="2017-09" db="EMBL/GenBank/DDBJ databases">
        <authorList>
            <person name="Feng G."/>
            <person name="Zhu H."/>
        </authorList>
    </citation>
    <scope>NUCLEOTIDE SEQUENCE [LARGE SCALE GENOMIC DNA]</scope>
    <source>
        <strain evidence="2">1PNM-20</strain>
    </source>
</reference>
<protein>
    <recommendedName>
        <fullName evidence="3">Glycosyl hydrolase family 30 beta sandwich domain-containing protein</fullName>
    </recommendedName>
</protein>
<comment type="caution">
    <text evidence="1">The sequence shown here is derived from an EMBL/GenBank/DDBJ whole genome shotgun (WGS) entry which is preliminary data.</text>
</comment>